<evidence type="ECO:0000256" key="7">
    <source>
        <dbReference type="ARBA" id="ARBA00022645"/>
    </source>
</evidence>
<evidence type="ECO:0000256" key="12">
    <source>
        <dbReference type="ARBA" id="ARBA00022824"/>
    </source>
</evidence>
<dbReference type="AlphaFoldDB" id="A0A5R9KWD7"/>
<dbReference type="GO" id="GO:0046872">
    <property type="term" value="F:metal ion binding"/>
    <property type="evidence" value="ECO:0007669"/>
    <property type="project" value="UniProtKB-KW"/>
</dbReference>
<dbReference type="PANTHER" id="PTHR12053:SF3">
    <property type="entry name" value="CARBOXYPEPTIDASE Q"/>
    <property type="match status" value="1"/>
</dbReference>
<dbReference type="Gene3D" id="3.50.30.30">
    <property type="match status" value="1"/>
</dbReference>
<keyword evidence="24" id="KW-1185">Reference proteome</keyword>
<evidence type="ECO:0000256" key="5">
    <source>
        <dbReference type="ARBA" id="ARBA00014116"/>
    </source>
</evidence>
<keyword evidence="16" id="KW-0865">Zymogen</keyword>
<evidence type="ECO:0000256" key="20">
    <source>
        <dbReference type="ARBA" id="ARBA00033328"/>
    </source>
</evidence>
<evidence type="ECO:0000256" key="8">
    <source>
        <dbReference type="ARBA" id="ARBA00022670"/>
    </source>
</evidence>
<comment type="subunit">
    <text evidence="19">Homodimer. The monomeric form is inactive while the homodimer is active.</text>
</comment>
<evidence type="ECO:0000256" key="16">
    <source>
        <dbReference type="ARBA" id="ARBA00023145"/>
    </source>
</evidence>
<dbReference type="InterPro" id="IPR039866">
    <property type="entry name" value="CPQ"/>
</dbReference>
<keyword evidence="18" id="KW-0458">Lysosome</keyword>
<dbReference type="PANTHER" id="PTHR12053">
    <property type="entry name" value="PROTEASE FAMILY M28 PLASMA GLUTAMATE CARBOXYPEPTIDASE-RELATED"/>
    <property type="match status" value="1"/>
</dbReference>
<evidence type="ECO:0000256" key="10">
    <source>
        <dbReference type="ARBA" id="ARBA00022729"/>
    </source>
</evidence>
<dbReference type="Pfam" id="PF04389">
    <property type="entry name" value="Peptidase_M28"/>
    <property type="match status" value="1"/>
</dbReference>
<keyword evidence="10 21" id="KW-0732">Signal</keyword>
<comment type="subcellular location">
    <subcellularLocation>
        <location evidence="1">Endoplasmic reticulum</location>
    </subcellularLocation>
    <subcellularLocation>
        <location evidence="3">Golgi apparatus</location>
    </subcellularLocation>
    <subcellularLocation>
        <location evidence="2">Lysosome</location>
    </subcellularLocation>
    <subcellularLocation>
        <location evidence="4">Secreted</location>
    </subcellularLocation>
</comment>
<evidence type="ECO:0000256" key="17">
    <source>
        <dbReference type="ARBA" id="ARBA00023180"/>
    </source>
</evidence>
<evidence type="ECO:0000256" key="19">
    <source>
        <dbReference type="ARBA" id="ARBA00025833"/>
    </source>
</evidence>
<keyword evidence="15" id="KW-0482">Metalloprotease</keyword>
<feature type="chain" id="PRO_5024390097" description="Carboxypeptidase Q" evidence="21">
    <location>
        <begin position="19"/>
        <end position="511"/>
    </location>
</feature>
<evidence type="ECO:0000256" key="18">
    <source>
        <dbReference type="ARBA" id="ARBA00023228"/>
    </source>
</evidence>
<dbReference type="Gene3D" id="3.40.630.10">
    <property type="entry name" value="Zn peptidases"/>
    <property type="match status" value="2"/>
</dbReference>
<sequence>MKSTLYSLLLLCPGFVFAQEIDQAVLAKIRKEGLENSKVQDIAHHLTDVSGPRLTNSPGFQRAAEWSVSELKKWGLQKAEIQEWGEFGKGWQVEKSYLAMTKPYYMPLIGIPRAWTAGTQGPVTGEVALVNIQTEEDLKKYADGKLAGKILLTRPNVDSGPTFKADATRYTAEELDKMVPAVASPTINVPEQMERLRVQRAFRARVDSTMKAQNVKLEIVGRPGREGTFFTSNGASYRGDSPIANPAFEIAPEHAGLIARLIESGIPVTLEAESATTFFDKKLTTGNVIAEIAGTDPKLKDEVVMLGGHLDSWHSATGATDNAAGCAVMLEAIRILQTAGLKPKRTIRIALWSGEEQGLHGSRNYVKNTFGDPQTMKLLPAHEKLSAYYNIDNGTGRIRGIYLQGNEGPRAIFEKWLASFSDIIDHPTITIRNTGGTDHQSFDAVGLPGFQFIQDGIEYGTRTHHTNMDTYERLVMDDLKQMATVVAAFVYNTAQLDQKIPRKELPKPRAN</sequence>
<reference evidence="23 24" key="1">
    <citation type="submission" date="2019-05" db="EMBL/GenBank/DDBJ databases">
        <authorList>
            <person name="Qu J.-H."/>
        </authorList>
    </citation>
    <scope>NUCLEOTIDE SEQUENCE [LARGE SCALE GENOMIC DNA]</scope>
    <source>
        <strain evidence="23 24">T17</strain>
    </source>
</reference>
<evidence type="ECO:0000259" key="22">
    <source>
        <dbReference type="Pfam" id="PF04389"/>
    </source>
</evidence>
<dbReference type="SUPFAM" id="SSF53187">
    <property type="entry name" value="Zn-dependent exopeptidases"/>
    <property type="match status" value="1"/>
</dbReference>
<name>A0A5R9KWD7_9BACT</name>
<evidence type="ECO:0000256" key="6">
    <source>
        <dbReference type="ARBA" id="ARBA00022525"/>
    </source>
</evidence>
<accession>A0A5R9KWD7</accession>
<protein>
    <recommendedName>
        <fullName evidence="5">Carboxypeptidase Q</fullName>
    </recommendedName>
    <alternativeName>
        <fullName evidence="20">Plasma glutamate carboxypeptidase</fullName>
    </alternativeName>
</protein>
<dbReference type="Proteomes" id="UP000306402">
    <property type="component" value="Unassembled WGS sequence"/>
</dbReference>
<keyword evidence="13" id="KW-0862">Zinc</keyword>
<feature type="domain" description="Peptidase M28" evidence="22">
    <location>
        <begin position="287"/>
        <end position="490"/>
    </location>
</feature>
<evidence type="ECO:0000256" key="21">
    <source>
        <dbReference type="SAM" id="SignalP"/>
    </source>
</evidence>
<dbReference type="GO" id="GO:0006508">
    <property type="term" value="P:proteolysis"/>
    <property type="evidence" value="ECO:0007669"/>
    <property type="project" value="UniProtKB-KW"/>
</dbReference>
<evidence type="ECO:0000256" key="1">
    <source>
        <dbReference type="ARBA" id="ARBA00004240"/>
    </source>
</evidence>
<dbReference type="GO" id="GO:0005764">
    <property type="term" value="C:lysosome"/>
    <property type="evidence" value="ECO:0007669"/>
    <property type="project" value="UniProtKB-SubCell"/>
</dbReference>
<proteinExistence type="predicted"/>
<gene>
    <name evidence="23" type="ORF">FEN17_13415</name>
</gene>
<dbReference type="GO" id="GO:0004180">
    <property type="term" value="F:carboxypeptidase activity"/>
    <property type="evidence" value="ECO:0007669"/>
    <property type="project" value="UniProtKB-KW"/>
</dbReference>
<evidence type="ECO:0000256" key="11">
    <source>
        <dbReference type="ARBA" id="ARBA00022801"/>
    </source>
</evidence>
<keyword evidence="7" id="KW-0121">Carboxypeptidase</keyword>
<evidence type="ECO:0000256" key="4">
    <source>
        <dbReference type="ARBA" id="ARBA00004613"/>
    </source>
</evidence>
<keyword evidence="17" id="KW-0325">Glycoprotein</keyword>
<feature type="signal peptide" evidence="21">
    <location>
        <begin position="1"/>
        <end position="18"/>
    </location>
</feature>
<evidence type="ECO:0000256" key="14">
    <source>
        <dbReference type="ARBA" id="ARBA00023034"/>
    </source>
</evidence>
<dbReference type="InterPro" id="IPR007484">
    <property type="entry name" value="Peptidase_M28"/>
</dbReference>
<dbReference type="GO" id="GO:0005576">
    <property type="term" value="C:extracellular region"/>
    <property type="evidence" value="ECO:0007669"/>
    <property type="project" value="UniProtKB-SubCell"/>
</dbReference>
<dbReference type="EMBL" id="VCEJ01000004">
    <property type="protein sequence ID" value="TLV00481.1"/>
    <property type="molecule type" value="Genomic_DNA"/>
</dbReference>
<dbReference type="OrthoDB" id="9769665at2"/>
<keyword evidence="11 23" id="KW-0378">Hydrolase</keyword>
<evidence type="ECO:0000313" key="23">
    <source>
        <dbReference type="EMBL" id="TLV00481.1"/>
    </source>
</evidence>
<keyword evidence="12" id="KW-0256">Endoplasmic reticulum</keyword>
<keyword evidence="9" id="KW-0479">Metal-binding</keyword>
<comment type="caution">
    <text evidence="23">The sequence shown here is derived from an EMBL/GenBank/DDBJ whole genome shotgun (WGS) entry which is preliminary data.</text>
</comment>
<organism evidence="23 24">
    <name type="scientific">Dyadobacter luticola</name>
    <dbReference type="NCBI Taxonomy" id="1979387"/>
    <lineage>
        <taxon>Bacteria</taxon>
        <taxon>Pseudomonadati</taxon>
        <taxon>Bacteroidota</taxon>
        <taxon>Cytophagia</taxon>
        <taxon>Cytophagales</taxon>
        <taxon>Spirosomataceae</taxon>
        <taxon>Dyadobacter</taxon>
    </lineage>
</organism>
<keyword evidence="8" id="KW-0645">Protease</keyword>
<evidence type="ECO:0000256" key="3">
    <source>
        <dbReference type="ARBA" id="ARBA00004555"/>
    </source>
</evidence>
<evidence type="ECO:0000256" key="2">
    <source>
        <dbReference type="ARBA" id="ARBA00004371"/>
    </source>
</evidence>
<dbReference type="GO" id="GO:0070573">
    <property type="term" value="F:metallodipeptidase activity"/>
    <property type="evidence" value="ECO:0007669"/>
    <property type="project" value="InterPro"/>
</dbReference>
<evidence type="ECO:0000256" key="13">
    <source>
        <dbReference type="ARBA" id="ARBA00022833"/>
    </source>
</evidence>
<keyword evidence="14" id="KW-0333">Golgi apparatus</keyword>
<evidence type="ECO:0000313" key="24">
    <source>
        <dbReference type="Proteomes" id="UP000306402"/>
    </source>
</evidence>
<evidence type="ECO:0000256" key="15">
    <source>
        <dbReference type="ARBA" id="ARBA00023049"/>
    </source>
</evidence>
<evidence type="ECO:0000256" key="9">
    <source>
        <dbReference type="ARBA" id="ARBA00022723"/>
    </source>
</evidence>
<dbReference type="RefSeq" id="WP_138365861.1">
    <property type="nucleotide sequence ID" value="NZ_VCEJ01000004.1"/>
</dbReference>
<keyword evidence="6" id="KW-0964">Secreted</keyword>